<reference evidence="18 19" key="1">
    <citation type="submission" date="2019-01" db="EMBL/GenBank/DDBJ databases">
        <title>A draft genome assembly of the solar-powered sea slug Elysia chlorotica.</title>
        <authorList>
            <person name="Cai H."/>
            <person name="Li Q."/>
            <person name="Fang X."/>
            <person name="Li J."/>
            <person name="Curtis N.E."/>
            <person name="Altenburger A."/>
            <person name="Shibata T."/>
            <person name="Feng M."/>
            <person name="Maeda T."/>
            <person name="Schwartz J.A."/>
            <person name="Shigenobu S."/>
            <person name="Lundholm N."/>
            <person name="Nishiyama T."/>
            <person name="Yang H."/>
            <person name="Hasebe M."/>
            <person name="Li S."/>
            <person name="Pierce S.K."/>
            <person name="Wang J."/>
        </authorList>
    </citation>
    <scope>NUCLEOTIDE SEQUENCE [LARGE SCALE GENOMIC DNA]</scope>
    <source>
        <strain evidence="18">EC2010</strain>
        <tissue evidence="18">Whole organism of an adult</tissue>
    </source>
</reference>
<keyword evidence="6" id="KW-0256">Endoplasmic reticulum</keyword>
<dbReference type="SUPFAM" id="SSF53383">
    <property type="entry name" value="PLP-dependent transferases"/>
    <property type="match status" value="1"/>
</dbReference>
<dbReference type="Gene3D" id="3.40.640.10">
    <property type="entry name" value="Type I PLP-dependent aspartate aminotransferase-like (Major domain)"/>
    <property type="match status" value="1"/>
</dbReference>
<evidence type="ECO:0000256" key="10">
    <source>
        <dbReference type="ARBA" id="ARBA00023098"/>
    </source>
</evidence>
<keyword evidence="11" id="KW-0472">Membrane</keyword>
<dbReference type="GO" id="GO:0030170">
    <property type="term" value="F:pyridoxal phosphate binding"/>
    <property type="evidence" value="ECO:0007669"/>
    <property type="project" value="InterPro"/>
</dbReference>
<evidence type="ECO:0000256" key="17">
    <source>
        <dbReference type="RuleBase" id="RU000382"/>
    </source>
</evidence>
<dbReference type="GO" id="GO:0006665">
    <property type="term" value="P:sphingolipid metabolic process"/>
    <property type="evidence" value="ECO:0007669"/>
    <property type="project" value="UniProtKB-KW"/>
</dbReference>
<evidence type="ECO:0000256" key="14">
    <source>
        <dbReference type="ARBA" id="ARBA00038965"/>
    </source>
</evidence>
<evidence type="ECO:0000256" key="9">
    <source>
        <dbReference type="ARBA" id="ARBA00022989"/>
    </source>
</evidence>
<dbReference type="OrthoDB" id="10254570at2759"/>
<comment type="cofactor">
    <cofactor evidence="1 16 17">
        <name>pyridoxal 5'-phosphate</name>
        <dbReference type="ChEBI" id="CHEBI:597326"/>
    </cofactor>
</comment>
<evidence type="ECO:0000256" key="16">
    <source>
        <dbReference type="PIRSR" id="PIRSR602129-50"/>
    </source>
</evidence>
<evidence type="ECO:0000256" key="11">
    <source>
        <dbReference type="ARBA" id="ARBA00023136"/>
    </source>
</evidence>
<dbReference type="Proteomes" id="UP000271974">
    <property type="component" value="Unassembled WGS sequence"/>
</dbReference>
<organism evidence="18 19">
    <name type="scientific">Elysia chlorotica</name>
    <name type="common">Eastern emerald elysia</name>
    <name type="synonym">Sea slug</name>
    <dbReference type="NCBI Taxonomy" id="188477"/>
    <lineage>
        <taxon>Eukaryota</taxon>
        <taxon>Metazoa</taxon>
        <taxon>Spiralia</taxon>
        <taxon>Lophotrochozoa</taxon>
        <taxon>Mollusca</taxon>
        <taxon>Gastropoda</taxon>
        <taxon>Heterobranchia</taxon>
        <taxon>Euthyneura</taxon>
        <taxon>Panpulmonata</taxon>
        <taxon>Sacoglossa</taxon>
        <taxon>Placobranchoidea</taxon>
        <taxon>Plakobranchidae</taxon>
        <taxon>Elysia</taxon>
    </lineage>
</organism>
<dbReference type="GO" id="GO:0005789">
    <property type="term" value="C:endoplasmic reticulum membrane"/>
    <property type="evidence" value="ECO:0007669"/>
    <property type="project" value="UniProtKB-SubCell"/>
</dbReference>
<dbReference type="Pfam" id="PF00282">
    <property type="entry name" value="Pyridoxal_deC"/>
    <property type="match status" value="1"/>
</dbReference>
<keyword evidence="8" id="KW-0746">Sphingolipid metabolism</keyword>
<evidence type="ECO:0000256" key="13">
    <source>
        <dbReference type="ARBA" id="ARBA00038302"/>
    </source>
</evidence>
<keyword evidence="12 17" id="KW-0456">Lyase</keyword>
<dbReference type="InterPro" id="IPR002129">
    <property type="entry name" value="PyrdxlP-dep_de-COase"/>
</dbReference>
<evidence type="ECO:0000313" key="19">
    <source>
        <dbReference type="Proteomes" id="UP000271974"/>
    </source>
</evidence>
<comment type="pathway">
    <text evidence="3">Lipid metabolism; sphingolipid metabolism.</text>
</comment>
<dbReference type="FunFam" id="3.40.640.10:FF:000020">
    <property type="entry name" value="sphingosine-1-phosphate lyase 1"/>
    <property type="match status" value="1"/>
</dbReference>
<comment type="caution">
    <text evidence="18">The sequence shown here is derived from an EMBL/GenBank/DDBJ whole genome shotgun (WGS) entry which is preliminary data.</text>
</comment>
<name>A0A3S1BLC6_ELYCH</name>
<keyword evidence="19" id="KW-1185">Reference proteome</keyword>
<keyword evidence="7 16" id="KW-0663">Pyridoxal phosphate</keyword>
<gene>
    <name evidence="18" type="ORF">EGW08_008795</name>
</gene>
<evidence type="ECO:0000256" key="2">
    <source>
        <dbReference type="ARBA" id="ARBA00004389"/>
    </source>
</evidence>
<evidence type="ECO:0000256" key="5">
    <source>
        <dbReference type="ARBA" id="ARBA00022692"/>
    </source>
</evidence>
<evidence type="ECO:0000256" key="3">
    <source>
        <dbReference type="ARBA" id="ARBA00004760"/>
    </source>
</evidence>
<evidence type="ECO:0000256" key="1">
    <source>
        <dbReference type="ARBA" id="ARBA00001933"/>
    </source>
</evidence>
<evidence type="ECO:0000313" key="18">
    <source>
        <dbReference type="EMBL" id="RUS83479.1"/>
    </source>
</evidence>
<dbReference type="EMBL" id="RQTK01000242">
    <property type="protein sequence ID" value="RUS83479.1"/>
    <property type="molecule type" value="Genomic_DNA"/>
</dbReference>
<keyword evidence="5" id="KW-0812">Transmembrane</keyword>
<proteinExistence type="inferred from homology"/>
<comment type="subcellular location">
    <subcellularLocation>
        <location evidence="2">Endoplasmic reticulum membrane</location>
        <topology evidence="2">Single-pass membrane protein</topology>
    </subcellularLocation>
</comment>
<dbReference type="Gene3D" id="3.90.1150.10">
    <property type="entry name" value="Aspartate Aminotransferase, domain 1"/>
    <property type="match status" value="1"/>
</dbReference>
<dbReference type="GO" id="GO:0019752">
    <property type="term" value="P:carboxylic acid metabolic process"/>
    <property type="evidence" value="ECO:0007669"/>
    <property type="project" value="InterPro"/>
</dbReference>
<dbReference type="PANTHER" id="PTHR42735:SF9">
    <property type="entry name" value="SPHINGOSINE-1-PHOSPHATE LYASE"/>
    <property type="match status" value="1"/>
</dbReference>
<dbReference type="InterPro" id="IPR015424">
    <property type="entry name" value="PyrdxlP-dep_Trfase"/>
</dbReference>
<feature type="modified residue" description="N6-(pyridoxal phosphate)lysine" evidence="16">
    <location>
        <position position="340"/>
    </location>
</feature>
<protein>
    <recommendedName>
        <fullName evidence="14">sphinganine-1-phosphate aldolase</fullName>
        <ecNumber evidence="14">4.1.2.27</ecNumber>
    </recommendedName>
    <alternativeName>
        <fullName evidence="15">Sphingosine-1-phosphate aldolase</fullName>
    </alternativeName>
</protein>
<evidence type="ECO:0000256" key="7">
    <source>
        <dbReference type="ARBA" id="ARBA00022898"/>
    </source>
</evidence>
<evidence type="ECO:0000256" key="15">
    <source>
        <dbReference type="ARBA" id="ARBA00042568"/>
    </source>
</evidence>
<keyword evidence="9" id="KW-1133">Transmembrane helix</keyword>
<accession>A0A3S1BLC6</accession>
<evidence type="ECO:0000256" key="4">
    <source>
        <dbReference type="ARBA" id="ARBA00004991"/>
    </source>
</evidence>
<dbReference type="STRING" id="188477.A0A3S1BLC6"/>
<dbReference type="InterPro" id="IPR050477">
    <property type="entry name" value="GrpII_AminoAcid_Decarb"/>
</dbReference>
<dbReference type="GO" id="GO:0008117">
    <property type="term" value="F:sphinganine-1-phosphate aldolase activity"/>
    <property type="evidence" value="ECO:0007669"/>
    <property type="project" value="UniProtKB-EC"/>
</dbReference>
<dbReference type="InterPro" id="IPR015421">
    <property type="entry name" value="PyrdxlP-dep_Trfase_major"/>
</dbReference>
<dbReference type="EC" id="4.1.2.27" evidence="14"/>
<dbReference type="InterPro" id="IPR015422">
    <property type="entry name" value="PyrdxlP-dep_Trfase_small"/>
</dbReference>
<comment type="similarity">
    <text evidence="13">Belongs to the group II decarboxylase family. Sphingosine-1-phosphate lyase subfamily.</text>
</comment>
<dbReference type="PANTHER" id="PTHR42735">
    <property type="match status" value="1"/>
</dbReference>
<evidence type="ECO:0000256" key="12">
    <source>
        <dbReference type="ARBA" id="ARBA00023239"/>
    </source>
</evidence>
<keyword evidence="10" id="KW-0443">Lipid metabolism</keyword>
<evidence type="ECO:0000256" key="8">
    <source>
        <dbReference type="ARBA" id="ARBA00022919"/>
    </source>
</evidence>
<comment type="pathway">
    <text evidence="4">Sphingolipid metabolism.</text>
</comment>
<evidence type="ECO:0000256" key="6">
    <source>
        <dbReference type="ARBA" id="ARBA00022824"/>
    </source>
</evidence>
<sequence>MLALLEHAVLAVVFLMLLGVYLKAGTREMLRVVVIATKQIPGVSGLVASTLKSEAASFIRTTKLASSPSAGASSQVAAVTLPEQGIPKEELLRQMKEMQEKETDHMDGKVFAYAYTLTDDHFELQKDVYEMFSEKTGHSPEHESLVKTFQRSFLHENALNPMVYPSLRRMETEVVSMTSTMLHGDGSCAGFLTSGGTESVLMAVKTYRDRAQKLAPWITKPEIVVPTTHHPALDKAAHYFGLKVIHVPVTSDLVADVKAMEQALTPNTVLVSCSAPQFCHGIVDPVLEVSNMAAKHGLPCHVDACFGGFMLPWVEKLGYEVPVWDFRCPGVTSISADVHKYGYSVKGASVITYRSEEYRKFQIYSYGSWPGGLYGSPSMAGTRPGGNIAAAWAAMKSLGEQGYTQRARILMDITDRLKEGIAGIQKNPQLSKQGTAGIYGMMAAIPDTVIIEDFIKEFFSEVYKLQ</sequence>
<dbReference type="AlphaFoldDB" id="A0A3S1BLC6"/>